<feature type="domain" description="Beta-fructofuranosidase N-terminal" evidence="3">
    <location>
        <begin position="10"/>
        <end position="105"/>
    </location>
</feature>
<dbReference type="EC" id="3.2.1.26" evidence="1"/>
<reference evidence="4" key="1">
    <citation type="submission" date="2022-07" db="EMBL/GenBank/DDBJ databases">
        <authorList>
            <person name="Macas J."/>
            <person name="Novak P."/>
            <person name="Neumann P."/>
        </authorList>
    </citation>
    <scope>NUCLEOTIDE SEQUENCE</scope>
</reference>
<dbReference type="AlphaFoldDB" id="A0A9P0Z3W0"/>
<evidence type="ECO:0000313" key="5">
    <source>
        <dbReference type="Proteomes" id="UP001152484"/>
    </source>
</evidence>
<evidence type="ECO:0000313" key="4">
    <source>
        <dbReference type="EMBL" id="CAH9086202.1"/>
    </source>
</evidence>
<feature type="transmembrane region" description="Helical" evidence="2">
    <location>
        <begin position="34"/>
        <end position="51"/>
    </location>
</feature>
<dbReference type="EMBL" id="CAMAPE010000019">
    <property type="protein sequence ID" value="CAH9086202.1"/>
    <property type="molecule type" value="Genomic_DNA"/>
</dbReference>
<dbReference type="Proteomes" id="UP001152484">
    <property type="component" value="Unassembled WGS sequence"/>
</dbReference>
<evidence type="ECO:0000256" key="1">
    <source>
        <dbReference type="ARBA" id="ARBA00012758"/>
    </source>
</evidence>
<gene>
    <name evidence="4" type="ORF">CEURO_LOCUS9515</name>
</gene>
<accession>A0A9P0Z3W0</accession>
<dbReference type="GO" id="GO:0004564">
    <property type="term" value="F:beta-fructofuranosidase activity"/>
    <property type="evidence" value="ECO:0007669"/>
    <property type="project" value="UniProtKB-EC"/>
</dbReference>
<organism evidence="4 5">
    <name type="scientific">Cuscuta europaea</name>
    <name type="common">European dodder</name>
    <dbReference type="NCBI Taxonomy" id="41803"/>
    <lineage>
        <taxon>Eukaryota</taxon>
        <taxon>Viridiplantae</taxon>
        <taxon>Streptophyta</taxon>
        <taxon>Embryophyta</taxon>
        <taxon>Tracheophyta</taxon>
        <taxon>Spermatophyta</taxon>
        <taxon>Magnoliopsida</taxon>
        <taxon>eudicotyledons</taxon>
        <taxon>Gunneridae</taxon>
        <taxon>Pentapetalae</taxon>
        <taxon>asterids</taxon>
        <taxon>lamiids</taxon>
        <taxon>Solanales</taxon>
        <taxon>Convolvulaceae</taxon>
        <taxon>Cuscuteae</taxon>
        <taxon>Cuscuta</taxon>
        <taxon>Cuscuta subgen. Cuscuta</taxon>
    </lineage>
</organism>
<protein>
    <recommendedName>
        <fullName evidence="1">beta-fructofuranosidase</fullName>
        <ecNumber evidence="1">3.2.1.26</ecNumber>
    </recommendedName>
</protein>
<proteinExistence type="predicted"/>
<dbReference type="Pfam" id="PF11837">
    <property type="entry name" value="INV_N"/>
    <property type="match status" value="1"/>
</dbReference>
<keyword evidence="5" id="KW-1185">Reference proteome</keyword>
<dbReference type="OrthoDB" id="1705396at2759"/>
<keyword evidence="2" id="KW-0812">Transmembrane</keyword>
<evidence type="ECO:0000256" key="2">
    <source>
        <dbReference type="SAM" id="Phobius"/>
    </source>
</evidence>
<evidence type="ECO:0000259" key="3">
    <source>
        <dbReference type="Pfam" id="PF11837"/>
    </source>
</evidence>
<keyword evidence="2" id="KW-1133">Transmembrane helix</keyword>
<name>A0A9P0Z3W0_CUSEU</name>
<comment type="caution">
    <text evidence="4">The sequence shown here is derived from an EMBL/GenBank/DDBJ whole genome shotgun (WGS) entry which is preliminary data.</text>
</comment>
<keyword evidence="2" id="KW-0472">Membrane</keyword>
<dbReference type="InterPro" id="IPR021792">
    <property type="entry name" value="Beta-fructofuranosidase_N"/>
</dbReference>
<sequence length="126" mass="13748">MASHSRDSSYAATPASPLLGDAAVRRRWSSTKTISVLVVGMLAVALLLVAAPDYKNAILNENKVASSLPHSAQSTTARGVFDGVSAKSNGHLLRQFTFSWDNQMLGWQRSAYHFQPQKNWMNGTNL</sequence>